<dbReference type="Proteomes" id="UP001501563">
    <property type="component" value="Unassembled WGS sequence"/>
</dbReference>
<gene>
    <name evidence="3" type="ORF">GCM10022207_25520</name>
</gene>
<accession>A0ABP7JZK6</accession>
<evidence type="ECO:0000256" key="1">
    <source>
        <dbReference type="SAM" id="MobiDB-lite"/>
    </source>
</evidence>
<keyword evidence="4" id="KW-1185">Reference proteome</keyword>
<feature type="transmembrane region" description="Helical" evidence="2">
    <location>
        <begin position="34"/>
        <end position="56"/>
    </location>
</feature>
<comment type="caution">
    <text evidence="3">The sequence shown here is derived from an EMBL/GenBank/DDBJ whole genome shotgun (WGS) entry which is preliminary data.</text>
</comment>
<feature type="region of interest" description="Disordered" evidence="1">
    <location>
        <begin position="1"/>
        <end position="26"/>
    </location>
</feature>
<keyword evidence="2" id="KW-0472">Membrane</keyword>
<keyword evidence="2" id="KW-1133">Transmembrane helix</keyword>
<dbReference type="EMBL" id="BAAAZA010000006">
    <property type="protein sequence ID" value="GAA3860700.1"/>
    <property type="molecule type" value="Genomic_DNA"/>
</dbReference>
<evidence type="ECO:0000313" key="4">
    <source>
        <dbReference type="Proteomes" id="UP001501563"/>
    </source>
</evidence>
<protein>
    <submittedName>
        <fullName evidence="3">Uncharacterized protein</fullName>
    </submittedName>
</protein>
<keyword evidence="2" id="KW-0812">Transmembrane</keyword>
<proteinExistence type="predicted"/>
<organism evidence="3 4">
    <name type="scientific">Streptomyces lannensis</name>
    <dbReference type="NCBI Taxonomy" id="766498"/>
    <lineage>
        <taxon>Bacteria</taxon>
        <taxon>Bacillati</taxon>
        <taxon>Actinomycetota</taxon>
        <taxon>Actinomycetes</taxon>
        <taxon>Kitasatosporales</taxon>
        <taxon>Streptomycetaceae</taxon>
        <taxon>Streptomyces</taxon>
    </lineage>
</organism>
<name>A0ABP7JZK6_9ACTN</name>
<evidence type="ECO:0000313" key="3">
    <source>
        <dbReference type="EMBL" id="GAA3860700.1"/>
    </source>
</evidence>
<sequence length="75" mass="8127">MYRHSAPTSDEKAASSDIGPPHRTNRKSIDMGQILVTVATKIGVALAEAILMRLVWELWAAFSRRLHTATAPAAA</sequence>
<evidence type="ECO:0000256" key="2">
    <source>
        <dbReference type="SAM" id="Phobius"/>
    </source>
</evidence>
<reference evidence="4" key="1">
    <citation type="journal article" date="2019" name="Int. J. Syst. Evol. Microbiol.">
        <title>The Global Catalogue of Microorganisms (GCM) 10K type strain sequencing project: providing services to taxonomists for standard genome sequencing and annotation.</title>
        <authorList>
            <consortium name="The Broad Institute Genomics Platform"/>
            <consortium name="The Broad Institute Genome Sequencing Center for Infectious Disease"/>
            <person name="Wu L."/>
            <person name="Ma J."/>
        </authorList>
    </citation>
    <scope>NUCLEOTIDE SEQUENCE [LARGE SCALE GENOMIC DNA]</scope>
    <source>
        <strain evidence="4">JCM 16578</strain>
    </source>
</reference>